<evidence type="ECO:0000313" key="3">
    <source>
        <dbReference type="Proteomes" id="UP001597296"/>
    </source>
</evidence>
<comment type="caution">
    <text evidence="2">The sequence shown here is derived from an EMBL/GenBank/DDBJ whole genome shotgun (WGS) entry which is preliminary data.</text>
</comment>
<proteinExistence type="predicted"/>
<gene>
    <name evidence="2" type="ORF">ACFSNB_08420</name>
</gene>
<name>A0ABW5CAI0_9PROT</name>
<evidence type="ECO:0000313" key="2">
    <source>
        <dbReference type="EMBL" id="MFD2233827.1"/>
    </source>
</evidence>
<feature type="chain" id="PRO_5046951903" description="Lipoprotein" evidence="1">
    <location>
        <begin position="18"/>
        <end position="142"/>
    </location>
</feature>
<keyword evidence="1" id="KW-0732">Signal</keyword>
<organism evidence="2 3">
    <name type="scientific">Phaeospirillum tilakii</name>
    <dbReference type="NCBI Taxonomy" id="741673"/>
    <lineage>
        <taxon>Bacteria</taxon>
        <taxon>Pseudomonadati</taxon>
        <taxon>Pseudomonadota</taxon>
        <taxon>Alphaproteobacteria</taxon>
        <taxon>Rhodospirillales</taxon>
        <taxon>Rhodospirillaceae</taxon>
        <taxon>Phaeospirillum</taxon>
    </lineage>
</organism>
<keyword evidence="3" id="KW-1185">Reference proteome</keyword>
<evidence type="ECO:0000256" key="1">
    <source>
        <dbReference type="SAM" id="SignalP"/>
    </source>
</evidence>
<accession>A0ABW5CAI0</accession>
<dbReference type="RefSeq" id="WP_377315726.1">
    <property type="nucleotide sequence ID" value="NZ_JBHUIY010000013.1"/>
</dbReference>
<reference evidence="3" key="1">
    <citation type="journal article" date="2019" name="Int. J. Syst. Evol. Microbiol.">
        <title>The Global Catalogue of Microorganisms (GCM) 10K type strain sequencing project: providing services to taxonomists for standard genome sequencing and annotation.</title>
        <authorList>
            <consortium name="The Broad Institute Genomics Platform"/>
            <consortium name="The Broad Institute Genome Sequencing Center for Infectious Disease"/>
            <person name="Wu L."/>
            <person name="Ma J."/>
        </authorList>
    </citation>
    <scope>NUCLEOTIDE SEQUENCE [LARGE SCALE GENOMIC DNA]</scope>
    <source>
        <strain evidence="3">KCTC 15012</strain>
    </source>
</reference>
<feature type="signal peptide" evidence="1">
    <location>
        <begin position="1"/>
        <end position="17"/>
    </location>
</feature>
<sequence length="142" mass="16040">MARWRTMMVAAAVLAVAACSDKPGSGAVEDAVRQQLQDNELLRYDAIKQSNGYKVDDSHYTAIVEYDIVFNKSYQEYVEDVLHPAKPNDAGEALQSLATMIGGPIVVRQTYGDFSKGERRHIVNREYKFLKTDKGWLLRPEE</sequence>
<dbReference type="EMBL" id="JBHUIY010000013">
    <property type="protein sequence ID" value="MFD2233827.1"/>
    <property type="molecule type" value="Genomic_DNA"/>
</dbReference>
<dbReference type="PROSITE" id="PS51257">
    <property type="entry name" value="PROKAR_LIPOPROTEIN"/>
    <property type="match status" value="1"/>
</dbReference>
<evidence type="ECO:0008006" key="4">
    <source>
        <dbReference type="Google" id="ProtNLM"/>
    </source>
</evidence>
<dbReference type="Proteomes" id="UP001597296">
    <property type="component" value="Unassembled WGS sequence"/>
</dbReference>
<protein>
    <recommendedName>
        <fullName evidence="4">Lipoprotein</fullName>
    </recommendedName>
</protein>